<feature type="compositionally biased region" description="Basic and acidic residues" evidence="1">
    <location>
        <begin position="43"/>
        <end position="59"/>
    </location>
</feature>
<evidence type="ECO:0000256" key="1">
    <source>
        <dbReference type="SAM" id="MobiDB-lite"/>
    </source>
</evidence>
<comment type="caution">
    <text evidence="2">The sequence shown here is derived from an EMBL/GenBank/DDBJ whole genome shotgun (WGS) entry which is preliminary data.</text>
</comment>
<evidence type="ECO:0000313" key="2">
    <source>
        <dbReference type="EMBL" id="TNY23683.1"/>
    </source>
</evidence>
<dbReference type="Proteomes" id="UP000311382">
    <property type="component" value="Unassembled WGS sequence"/>
</dbReference>
<proteinExistence type="predicted"/>
<dbReference type="OrthoDB" id="4085451at2759"/>
<accession>A0A5C5G3F4</accession>
<organism evidence="2 3">
    <name type="scientific">Rhodotorula diobovata</name>
    <dbReference type="NCBI Taxonomy" id="5288"/>
    <lineage>
        <taxon>Eukaryota</taxon>
        <taxon>Fungi</taxon>
        <taxon>Dikarya</taxon>
        <taxon>Basidiomycota</taxon>
        <taxon>Pucciniomycotina</taxon>
        <taxon>Microbotryomycetes</taxon>
        <taxon>Sporidiobolales</taxon>
        <taxon>Sporidiobolaceae</taxon>
        <taxon>Rhodotorula</taxon>
    </lineage>
</organism>
<name>A0A5C5G3F4_9BASI</name>
<protein>
    <submittedName>
        <fullName evidence="2">Uncharacterized protein</fullName>
    </submittedName>
</protein>
<keyword evidence="3" id="KW-1185">Reference proteome</keyword>
<feature type="compositionally biased region" description="Polar residues" evidence="1">
    <location>
        <begin position="19"/>
        <end position="32"/>
    </location>
</feature>
<feature type="region of interest" description="Disordered" evidence="1">
    <location>
        <begin position="1"/>
        <end position="61"/>
    </location>
</feature>
<evidence type="ECO:0000313" key="3">
    <source>
        <dbReference type="Proteomes" id="UP000311382"/>
    </source>
</evidence>
<sequence length="191" mass="20629">MGSAASKAKSARPTRVPAFSQQPIGHQVQQAQGRPVEPLPKASETKSDAIQRDAQDPELARNLASLGQALVAGKGQPTAFKTDNPMLGILAERRRADEALEAAPSSRIHNHLSAAGLANLFDERKQCTSQAELDALSREYGMDPAVVNQLARHINTPSDSEIALPSSDPNEPPKRLVRPPSLCFSRRERTL</sequence>
<feature type="region of interest" description="Disordered" evidence="1">
    <location>
        <begin position="157"/>
        <end position="191"/>
    </location>
</feature>
<gene>
    <name evidence="2" type="ORF">DMC30DRAFT_347062</name>
</gene>
<dbReference type="EMBL" id="SOZI01000009">
    <property type="protein sequence ID" value="TNY23683.1"/>
    <property type="molecule type" value="Genomic_DNA"/>
</dbReference>
<dbReference type="AlphaFoldDB" id="A0A5C5G3F4"/>
<reference evidence="2 3" key="1">
    <citation type="submission" date="2019-03" db="EMBL/GenBank/DDBJ databases">
        <title>Rhodosporidium diobovatum UCD-FST 08-225 genome sequencing, assembly, and annotation.</title>
        <authorList>
            <person name="Fakankun I.U."/>
            <person name="Fristensky B."/>
            <person name="Levin D.B."/>
        </authorList>
    </citation>
    <scope>NUCLEOTIDE SEQUENCE [LARGE SCALE GENOMIC DNA]</scope>
    <source>
        <strain evidence="2 3">UCD-FST 08-225</strain>
    </source>
</reference>